<dbReference type="PANTHER" id="PTHR33317:SF4">
    <property type="entry name" value="POLYNUCLEOTIDYL TRANSFERASE, RIBONUCLEASE H-LIKE SUPERFAMILY PROTEIN"/>
    <property type="match status" value="1"/>
</dbReference>
<dbReference type="InterPro" id="IPR037027">
    <property type="entry name" value="YqgF/RNaseH-like_dom_sf"/>
</dbReference>
<dbReference type="EMBL" id="CP102294">
    <property type="protein sequence ID" value="UWN57800.1"/>
    <property type="molecule type" value="Genomic_DNA"/>
</dbReference>
<dbReference type="Proteomes" id="UP001059295">
    <property type="component" value="Chromosome"/>
</dbReference>
<dbReference type="InterPro" id="IPR006641">
    <property type="entry name" value="YqgF/RNaseH-like_dom"/>
</dbReference>
<evidence type="ECO:0000313" key="8">
    <source>
        <dbReference type="Proteomes" id="UP001059295"/>
    </source>
</evidence>
<dbReference type="InterPro" id="IPR005227">
    <property type="entry name" value="YqgF"/>
</dbReference>
<keyword evidence="1 5" id="KW-0963">Cytoplasm</keyword>
<dbReference type="NCBIfam" id="TIGR00250">
    <property type="entry name" value="RNAse_H_YqgF"/>
    <property type="match status" value="1"/>
</dbReference>
<dbReference type="InterPro" id="IPR012337">
    <property type="entry name" value="RNaseH-like_sf"/>
</dbReference>
<keyword evidence="2 5" id="KW-0690">Ribosome biogenesis</keyword>
<evidence type="ECO:0000256" key="5">
    <source>
        <dbReference type="HAMAP-Rule" id="MF_00651"/>
    </source>
</evidence>
<protein>
    <recommendedName>
        <fullName evidence="5">Putative pre-16S rRNA nuclease</fullName>
        <ecNumber evidence="5">3.1.-.-</ecNumber>
    </recommendedName>
</protein>
<dbReference type="SUPFAM" id="SSF53098">
    <property type="entry name" value="Ribonuclease H-like"/>
    <property type="match status" value="1"/>
</dbReference>
<proteinExistence type="inferred from homology"/>
<evidence type="ECO:0000256" key="1">
    <source>
        <dbReference type="ARBA" id="ARBA00022490"/>
    </source>
</evidence>
<dbReference type="SMART" id="SM00732">
    <property type="entry name" value="YqgFc"/>
    <property type="match status" value="1"/>
</dbReference>
<gene>
    <name evidence="7" type="primary">ruvX</name>
    <name evidence="7" type="ORF">NQ491_03200</name>
</gene>
<dbReference type="HAMAP" id="MF_00651">
    <property type="entry name" value="Nuclease_YqgF"/>
    <property type="match status" value="1"/>
</dbReference>
<dbReference type="GeneID" id="82890708"/>
<keyword evidence="8" id="KW-1185">Reference proteome</keyword>
<keyword evidence="3 5" id="KW-0540">Nuclease</keyword>
<dbReference type="CDD" id="cd16964">
    <property type="entry name" value="YqgF"/>
    <property type="match status" value="1"/>
</dbReference>
<organism evidence="7 8">
    <name type="scientific">Alistipes ihumii AP11</name>
    <dbReference type="NCBI Taxonomy" id="1211813"/>
    <lineage>
        <taxon>Bacteria</taxon>
        <taxon>Pseudomonadati</taxon>
        <taxon>Bacteroidota</taxon>
        <taxon>Bacteroidia</taxon>
        <taxon>Bacteroidales</taxon>
        <taxon>Rikenellaceae</taxon>
        <taxon>Alistipes</taxon>
    </lineage>
</organism>
<evidence type="ECO:0000256" key="3">
    <source>
        <dbReference type="ARBA" id="ARBA00022722"/>
    </source>
</evidence>
<evidence type="ECO:0000313" key="7">
    <source>
        <dbReference type="EMBL" id="UWN57800.1"/>
    </source>
</evidence>
<comment type="subcellular location">
    <subcellularLocation>
        <location evidence="5">Cytoplasm</location>
    </subcellularLocation>
</comment>
<evidence type="ECO:0000256" key="4">
    <source>
        <dbReference type="ARBA" id="ARBA00022801"/>
    </source>
</evidence>
<comment type="similarity">
    <text evidence="5">Belongs to the YqgF HJR family.</text>
</comment>
<dbReference type="PANTHER" id="PTHR33317">
    <property type="entry name" value="POLYNUCLEOTIDYL TRANSFERASE, RIBONUCLEASE H-LIKE SUPERFAMILY PROTEIN"/>
    <property type="match status" value="1"/>
</dbReference>
<dbReference type="EC" id="3.1.-.-" evidence="5"/>
<keyword evidence="4 5" id="KW-0378">Hydrolase</keyword>
<dbReference type="Gene3D" id="3.30.420.140">
    <property type="entry name" value="YqgF/RNase H-like domain"/>
    <property type="match status" value="1"/>
</dbReference>
<reference evidence="7" key="1">
    <citation type="journal article" date="2022" name="Cell">
        <title>Design, construction, and in vivo augmentation of a complex gut microbiome.</title>
        <authorList>
            <person name="Cheng A.G."/>
            <person name="Ho P.Y."/>
            <person name="Aranda-Diaz A."/>
            <person name="Jain S."/>
            <person name="Yu F.B."/>
            <person name="Meng X."/>
            <person name="Wang M."/>
            <person name="Iakiviak M."/>
            <person name="Nagashima K."/>
            <person name="Zhao A."/>
            <person name="Murugkar P."/>
            <person name="Patil A."/>
            <person name="Atabakhsh K."/>
            <person name="Weakley A."/>
            <person name="Yan J."/>
            <person name="Brumbaugh A.R."/>
            <person name="Higginbottom S."/>
            <person name="Dimas A."/>
            <person name="Shiver A.L."/>
            <person name="Deutschbauer A."/>
            <person name="Neff N."/>
            <person name="Sonnenburg J.L."/>
            <person name="Huang K.C."/>
            <person name="Fischbach M.A."/>
        </authorList>
    </citation>
    <scope>NUCLEOTIDE SEQUENCE</scope>
    <source>
        <strain evidence="7">AP11</strain>
    </source>
</reference>
<comment type="function">
    <text evidence="5">Could be a nuclease involved in processing of the 5'-end of pre-16S rRNA.</text>
</comment>
<feature type="domain" description="YqgF/RNase H-like" evidence="6">
    <location>
        <begin position="2"/>
        <end position="100"/>
    </location>
</feature>
<dbReference type="RefSeq" id="WP_051012963.1">
    <property type="nucleotide sequence ID" value="NZ_CAPH01000003.1"/>
</dbReference>
<name>A0ABY5V0R5_9BACT</name>
<sequence length="150" mass="16406">MGRILAIDYGAKRTGLAVTDPLRIIAGALDTVPTAALLDYVKRYVVAEGVDLIVVGMPRQMSGAPSASYSQIRPLVERLRKELPGVRVELFDERFTSVLAQRAIIEGGVPKSRRRHDKGLVDRVSATIILQGYMESAERFRADGPVSGKE</sequence>
<dbReference type="Pfam" id="PF03652">
    <property type="entry name" value="RuvX"/>
    <property type="match status" value="1"/>
</dbReference>
<accession>A0ABY5V0R5</accession>
<evidence type="ECO:0000256" key="2">
    <source>
        <dbReference type="ARBA" id="ARBA00022517"/>
    </source>
</evidence>
<evidence type="ECO:0000259" key="6">
    <source>
        <dbReference type="SMART" id="SM00732"/>
    </source>
</evidence>